<organism evidence="2 3">
    <name type="scientific">Sporothrix curviconia</name>
    <dbReference type="NCBI Taxonomy" id="1260050"/>
    <lineage>
        <taxon>Eukaryota</taxon>
        <taxon>Fungi</taxon>
        <taxon>Dikarya</taxon>
        <taxon>Ascomycota</taxon>
        <taxon>Pezizomycotina</taxon>
        <taxon>Sordariomycetes</taxon>
        <taxon>Sordariomycetidae</taxon>
        <taxon>Ophiostomatales</taxon>
        <taxon>Ophiostomataceae</taxon>
        <taxon>Sporothrix</taxon>
    </lineage>
</organism>
<evidence type="ECO:0000313" key="2">
    <source>
        <dbReference type="EMBL" id="CAK7212565.1"/>
    </source>
</evidence>
<keyword evidence="3" id="KW-1185">Reference proteome</keyword>
<keyword evidence="1" id="KW-0732">Signal</keyword>
<comment type="caution">
    <text evidence="2">The sequence shown here is derived from an EMBL/GenBank/DDBJ whole genome shotgun (WGS) entry which is preliminary data.</text>
</comment>
<evidence type="ECO:0000256" key="1">
    <source>
        <dbReference type="SAM" id="SignalP"/>
    </source>
</evidence>
<evidence type="ECO:0000313" key="3">
    <source>
        <dbReference type="Proteomes" id="UP001642405"/>
    </source>
</evidence>
<feature type="chain" id="PRO_5047199725" evidence="1">
    <location>
        <begin position="24"/>
        <end position="180"/>
    </location>
</feature>
<protein>
    <submittedName>
        <fullName evidence="2">Uncharacterized protein</fullName>
    </submittedName>
</protein>
<gene>
    <name evidence="2" type="ORF">SCUCBS95973_001507</name>
</gene>
<proteinExistence type="predicted"/>
<dbReference type="Proteomes" id="UP001642405">
    <property type="component" value="Unassembled WGS sequence"/>
</dbReference>
<reference evidence="2 3" key="1">
    <citation type="submission" date="2024-01" db="EMBL/GenBank/DDBJ databases">
        <authorList>
            <person name="Allen C."/>
            <person name="Tagirdzhanova G."/>
        </authorList>
    </citation>
    <scope>NUCLEOTIDE SEQUENCE [LARGE SCALE GENOMIC DNA]</scope>
</reference>
<feature type="signal peptide" evidence="1">
    <location>
        <begin position="1"/>
        <end position="23"/>
    </location>
</feature>
<dbReference type="EMBL" id="CAWUHB010000005">
    <property type="protein sequence ID" value="CAK7212565.1"/>
    <property type="molecule type" value="Genomic_DNA"/>
</dbReference>
<name>A0ABP0AZ56_9PEZI</name>
<sequence>MLSNYFALGLALLAGAGPATVSASPSRYVYFNKAADDTYGWTVTNWAAQYSEDDALCSYSFNISGPYSGGQMPIPAFVAWCAGAGVGTPYTLCHITDLLNTTKRRQVAAKLIPTTEVEASLAVTYKFDDLVTADSWWNYTSYATEPYSNTVAGGQVSLNGTGARNTTTFTMTPSEVSGVA</sequence>
<accession>A0ABP0AZ56</accession>